<comment type="similarity">
    <text evidence="1">Belongs to the PPR family. P subfamily.</text>
</comment>
<dbReference type="InterPro" id="IPR011990">
    <property type="entry name" value="TPR-like_helical_dom_sf"/>
</dbReference>
<evidence type="ECO:0000256" key="3">
    <source>
        <dbReference type="PROSITE-ProRule" id="PRU00708"/>
    </source>
</evidence>
<keyword evidence="6" id="KW-1185">Reference proteome</keyword>
<dbReference type="Proteomes" id="UP001497516">
    <property type="component" value="Chromosome 9"/>
</dbReference>
<evidence type="ECO:0000256" key="2">
    <source>
        <dbReference type="ARBA" id="ARBA00022737"/>
    </source>
</evidence>
<gene>
    <name evidence="5" type="ORF">LTRI10_LOCUS52391</name>
</gene>
<keyword evidence="2" id="KW-0677">Repeat</keyword>
<protein>
    <recommendedName>
        <fullName evidence="7">Pentatricopeptide repeat-containing protein</fullName>
    </recommendedName>
</protein>
<dbReference type="InterPro" id="IPR002885">
    <property type="entry name" value="PPR_rpt"/>
</dbReference>
<evidence type="ECO:0000313" key="6">
    <source>
        <dbReference type="Proteomes" id="UP001497516"/>
    </source>
</evidence>
<accession>A0AAV2GV41</accession>
<dbReference type="Pfam" id="PF01535">
    <property type="entry name" value="PPR"/>
    <property type="match status" value="2"/>
</dbReference>
<feature type="region of interest" description="Disordered" evidence="4">
    <location>
        <begin position="75"/>
        <end position="137"/>
    </location>
</feature>
<feature type="repeat" description="PPR" evidence="3">
    <location>
        <begin position="224"/>
        <end position="258"/>
    </location>
</feature>
<dbReference type="PROSITE" id="PS51375">
    <property type="entry name" value="PPR"/>
    <property type="match status" value="3"/>
</dbReference>
<feature type="repeat" description="PPR" evidence="3">
    <location>
        <begin position="189"/>
        <end position="223"/>
    </location>
</feature>
<evidence type="ECO:0000313" key="5">
    <source>
        <dbReference type="EMBL" id="CAL1413140.1"/>
    </source>
</evidence>
<evidence type="ECO:0000256" key="4">
    <source>
        <dbReference type="SAM" id="MobiDB-lite"/>
    </source>
</evidence>
<reference evidence="5 6" key="1">
    <citation type="submission" date="2024-04" db="EMBL/GenBank/DDBJ databases">
        <authorList>
            <person name="Fracassetti M."/>
        </authorList>
    </citation>
    <scope>NUCLEOTIDE SEQUENCE [LARGE SCALE GENOMIC DNA]</scope>
</reference>
<name>A0AAV2GV41_9ROSI</name>
<dbReference type="Gene3D" id="1.25.40.10">
    <property type="entry name" value="Tetratricopeptide repeat domain"/>
    <property type="match status" value="1"/>
</dbReference>
<dbReference type="NCBIfam" id="TIGR00756">
    <property type="entry name" value="PPR"/>
    <property type="match status" value="3"/>
</dbReference>
<proteinExistence type="inferred from homology"/>
<evidence type="ECO:0008006" key="7">
    <source>
        <dbReference type="Google" id="ProtNLM"/>
    </source>
</evidence>
<organism evidence="5 6">
    <name type="scientific">Linum trigynum</name>
    <dbReference type="NCBI Taxonomy" id="586398"/>
    <lineage>
        <taxon>Eukaryota</taxon>
        <taxon>Viridiplantae</taxon>
        <taxon>Streptophyta</taxon>
        <taxon>Embryophyta</taxon>
        <taxon>Tracheophyta</taxon>
        <taxon>Spermatophyta</taxon>
        <taxon>Magnoliopsida</taxon>
        <taxon>eudicotyledons</taxon>
        <taxon>Gunneridae</taxon>
        <taxon>Pentapetalae</taxon>
        <taxon>rosids</taxon>
        <taxon>fabids</taxon>
        <taxon>Malpighiales</taxon>
        <taxon>Linaceae</taxon>
        <taxon>Linum</taxon>
    </lineage>
</organism>
<sequence>MSTLLRHVRYRRPNINLLSLSVSVSRLSSIAVPSRFIHSPVFPPSSAHPPPPTITQHFIRAFGSDCCGGHHSKTTVNTKVNFSPPGSDSDSDSDEAADHQKKNYTSPSNRGEIDKSKLPPPYDPFNKRPAAVEDPEDPKDLQKIFHKMRSEDGLFNNAVKMFDELSKDGLTHEALELFSQIKDKGQMPDVVAHTAVIEAYANAGQSKEALKVFLRMLNCGVAPNAYTYAVLIKGLAASGRIEDAKKYVVEMMGKGMRPNAGTYCAVFEALAREQRVEEGRELLEQMKAKGFSPDEKAVREVIGSKRGAVFRTVINLLFGK</sequence>
<dbReference type="AlphaFoldDB" id="A0AAV2GV41"/>
<evidence type="ECO:0000256" key="1">
    <source>
        <dbReference type="ARBA" id="ARBA00007626"/>
    </source>
</evidence>
<dbReference type="PANTHER" id="PTHR47941">
    <property type="entry name" value="PENTATRICOPEPTIDE REPEAT-CONTAINING PROTEIN 3, MITOCHONDRIAL"/>
    <property type="match status" value="1"/>
</dbReference>
<dbReference type="Pfam" id="PF13041">
    <property type="entry name" value="PPR_2"/>
    <property type="match status" value="1"/>
</dbReference>
<dbReference type="EMBL" id="OZ034822">
    <property type="protein sequence ID" value="CAL1413140.1"/>
    <property type="molecule type" value="Genomic_DNA"/>
</dbReference>
<feature type="compositionally biased region" description="Polar residues" evidence="4">
    <location>
        <begin position="75"/>
        <end position="86"/>
    </location>
</feature>
<feature type="repeat" description="PPR" evidence="3">
    <location>
        <begin position="259"/>
        <end position="293"/>
    </location>
</feature>